<dbReference type="InterPro" id="IPR014030">
    <property type="entry name" value="Ketoacyl_synth_N"/>
</dbReference>
<dbReference type="PROSITE" id="PS00606">
    <property type="entry name" value="KS3_1"/>
    <property type="match status" value="2"/>
</dbReference>
<dbReference type="Pfam" id="PF22953">
    <property type="entry name" value="SpnB_Rossmann"/>
    <property type="match status" value="1"/>
</dbReference>
<comment type="pathway">
    <text evidence="9">Antibiotic biosynthesis; erythromycin biosynthesis.</text>
</comment>
<comment type="caution">
    <text evidence="16">The sequence shown here is derived from an EMBL/GenBank/DDBJ whole genome shotgun (WGS) entry which is preliminary data.</text>
</comment>
<evidence type="ECO:0000259" key="14">
    <source>
        <dbReference type="PROSITE" id="PS52004"/>
    </source>
</evidence>
<comment type="subunit">
    <text evidence="10">Homodimer. Erythronolide synthase is composed of EryAI, EryAII and EryAIII multimodular (2 modules) polypeptides each coding for a functional synthase subunit which participates in 2 of the six FAS-like elongation steps required for formation of the polyketide. Module 1, 2, 3, 4, 5, and 6 participating in biosynthesis steps 1, 2, 3, 4, 5, and 6, respectively.</text>
</comment>
<feature type="region of interest" description="N-terminal hotdog fold" evidence="12">
    <location>
        <begin position="2941"/>
        <end position="3063"/>
    </location>
</feature>
<dbReference type="InterPro" id="IPR036291">
    <property type="entry name" value="NAD(P)-bd_dom_sf"/>
</dbReference>
<dbReference type="InterPro" id="IPR016039">
    <property type="entry name" value="Thiolase-like"/>
</dbReference>
<dbReference type="InterPro" id="IPR036736">
    <property type="entry name" value="ACP-like_sf"/>
</dbReference>
<dbReference type="GO" id="GO:0004312">
    <property type="term" value="F:fatty acid synthase activity"/>
    <property type="evidence" value="ECO:0007669"/>
    <property type="project" value="TreeGrafter"/>
</dbReference>
<dbReference type="FunFam" id="3.40.47.10:FF:000019">
    <property type="entry name" value="Polyketide synthase type I"/>
    <property type="match status" value="2"/>
</dbReference>
<dbReference type="SUPFAM" id="SSF47336">
    <property type="entry name" value="ACP-like"/>
    <property type="match status" value="3"/>
</dbReference>
<dbReference type="Pfam" id="PF00698">
    <property type="entry name" value="Acyl_transf_1"/>
    <property type="match status" value="2"/>
</dbReference>
<dbReference type="Pfam" id="PF02801">
    <property type="entry name" value="Ketoacyl-synt_C"/>
    <property type="match status" value="2"/>
</dbReference>
<dbReference type="NCBIfam" id="NF045894">
    <property type="entry name" value="PKS_plus_SDR"/>
    <property type="match status" value="1"/>
</dbReference>
<dbReference type="InterPro" id="IPR013968">
    <property type="entry name" value="PKS_KR"/>
</dbReference>
<dbReference type="SUPFAM" id="SSF55048">
    <property type="entry name" value="Probable ACP-binding domain of malonyl-CoA ACP transacylase"/>
    <property type="match status" value="2"/>
</dbReference>
<keyword evidence="5" id="KW-0511">Multifunctional enzyme</keyword>
<dbReference type="Pfam" id="PF16197">
    <property type="entry name" value="KAsynt_C_assoc"/>
    <property type="match status" value="2"/>
</dbReference>
<dbReference type="PROSITE" id="PS50075">
    <property type="entry name" value="CARRIER"/>
    <property type="match status" value="3"/>
</dbReference>
<gene>
    <name evidence="16" type="ORF">NZH93_42280</name>
</gene>
<evidence type="ECO:0000256" key="4">
    <source>
        <dbReference type="ARBA" id="ARBA00022737"/>
    </source>
</evidence>
<dbReference type="InterPro" id="IPR032821">
    <property type="entry name" value="PKS_assoc"/>
</dbReference>
<dbReference type="Gene3D" id="1.10.1200.10">
    <property type="entry name" value="ACP-like"/>
    <property type="match status" value="3"/>
</dbReference>
<feature type="domain" description="Carrier" evidence="13">
    <location>
        <begin position="3643"/>
        <end position="3720"/>
    </location>
</feature>
<dbReference type="FunFam" id="1.10.1200.10:FF:000007">
    <property type="entry name" value="Probable polyketide synthase pks17"/>
    <property type="match status" value="2"/>
</dbReference>
<feature type="domain" description="Carrier" evidence="13">
    <location>
        <begin position="493"/>
        <end position="568"/>
    </location>
</feature>
<evidence type="ECO:0000256" key="9">
    <source>
        <dbReference type="ARBA" id="ARBA00060622"/>
    </source>
</evidence>
<dbReference type="CDD" id="cd08952">
    <property type="entry name" value="KR_1_SDR_x"/>
    <property type="match status" value="2"/>
</dbReference>
<dbReference type="Pfam" id="PF00109">
    <property type="entry name" value="ketoacyl-synt"/>
    <property type="match status" value="2"/>
</dbReference>
<dbReference type="InterPro" id="IPR014031">
    <property type="entry name" value="Ketoacyl_synth_C"/>
</dbReference>
<dbReference type="InterPro" id="IPR001227">
    <property type="entry name" value="Ac_transferase_dom_sf"/>
</dbReference>
<dbReference type="Pfam" id="PF21089">
    <property type="entry name" value="PKS_DH_N"/>
    <property type="match status" value="1"/>
</dbReference>
<accession>A0A9X3AKW4</accession>
<dbReference type="InterPro" id="IPR006162">
    <property type="entry name" value="Ppantetheine_attach_site"/>
</dbReference>
<evidence type="ECO:0000259" key="13">
    <source>
        <dbReference type="PROSITE" id="PS50075"/>
    </source>
</evidence>
<dbReference type="CDD" id="cd00833">
    <property type="entry name" value="PKS"/>
    <property type="match status" value="2"/>
</dbReference>
<keyword evidence="1" id="KW-0596">Phosphopantetheine</keyword>
<evidence type="ECO:0000256" key="10">
    <source>
        <dbReference type="ARBA" id="ARBA00063272"/>
    </source>
</evidence>
<dbReference type="GO" id="GO:0031177">
    <property type="term" value="F:phosphopantetheine binding"/>
    <property type="evidence" value="ECO:0007669"/>
    <property type="project" value="InterPro"/>
</dbReference>
<feature type="domain" description="PKS/mFAS DH" evidence="15">
    <location>
        <begin position="2941"/>
        <end position="3213"/>
    </location>
</feature>
<dbReference type="InterPro" id="IPR049551">
    <property type="entry name" value="PKS_DH_C"/>
</dbReference>
<dbReference type="SMART" id="SM00827">
    <property type="entry name" value="PKS_AT"/>
    <property type="match status" value="2"/>
</dbReference>
<dbReference type="SUPFAM" id="SSF53901">
    <property type="entry name" value="Thiolase-like"/>
    <property type="match status" value="2"/>
</dbReference>
<dbReference type="Pfam" id="PF08659">
    <property type="entry name" value="KR"/>
    <property type="match status" value="3"/>
</dbReference>
<feature type="domain" description="Ketosynthase family 3 (KS3)" evidence="14">
    <location>
        <begin position="585"/>
        <end position="1011"/>
    </location>
</feature>
<dbReference type="SMART" id="SM00826">
    <property type="entry name" value="PKS_DH"/>
    <property type="match status" value="1"/>
</dbReference>
<dbReference type="PANTHER" id="PTHR43775">
    <property type="entry name" value="FATTY ACID SYNTHASE"/>
    <property type="match status" value="1"/>
</dbReference>
<keyword evidence="3" id="KW-0808">Transferase</keyword>
<feature type="domain" description="Carrier" evidence="13">
    <location>
        <begin position="1968"/>
        <end position="2043"/>
    </location>
</feature>
<dbReference type="GO" id="GO:0047879">
    <property type="term" value="F:erythronolide synthase activity"/>
    <property type="evidence" value="ECO:0007669"/>
    <property type="project" value="UniProtKB-EC"/>
</dbReference>
<sequence length="3752" mass="391082">MKSTVDDSVNGLDDWGYAVAWTPLAVREDAPLDGRWLVVTPPDLDADVLAAVLEAVGPEAVTITAIDREALADATGVLSLLALDERPHPDHPFLPSGVASTLDLVQALDGTAPLWCVTRGAVTTGADDPVTSPAQQVAWGLGRVAALEHPGRWGGLVDLPAALDSSTAPLLARALTGAGPEDQIAVRANGLSVRRLVRTALPADTAWRPTGTTLITGGTGGIGVQLAEWLAGRGADRVVLMSRGGVAPADLVGRAAALGTEITAVACDVADADALRDAVAGLLADGHHIGTVLHAAASGELVALADTDVAEFAATARAKVAGAVNLDAEFGADVTDFVLFSSISGVWGSAVHGAYAASNAFLDGLAEHRRGRGLAATSIAWGIWDPAEGGGMAADLAEDRLLAQGIPFMDPATALDGLGRILAGDDALTICAAVDWTRFAPVFTSARPSPLIADLPEVRRALGGQDEEPDDGNDVAALLRDRLRGLSAADRLNALADLVRDQTAGVLGYDSPDEIADGRAFRDLGFDSLTAVAMRDRLATVTGLPLPVTVVFDHSSVTALAKHLVEKLFGGQDDTVLPAVAVADDDPIVIVGMACRFPGDVQSPEDFWRLMADGRDAYTDLPLDRGWDVEGSYDPDPDRAGHSYVRGGYFLHDADRFDPGFFGISPREALAMDPQQRLALELAWESFERAGVPTDGLRGAPVGVFVGAAYQGYGGDPAKADPTVETHIVAGISTSVLSGRVSYTFGLEGPAITVDTACSSGLVALHLAARSLRGGECTLALAGGVTVMGAPLAFGTYSRQRALAVDGRSKAFAEGADGFGIGEGAGFVLLERLSTARAAGRRVLAVLRSSAVNQDGASNGLTAPSGTAQQRVLRQALAGAGLAASEVDVVEAHGTGTRLGDPIEAQAVQAVYGQGREPGRPLLLGSVKSNIGHTQAASGLAGVIKVVLAFEHGVLPRTLHVGTPSPFVDWASAPVELATETRPWETGGRPRRAGVSAFGLSGTNAHVILEQPAPEAPAVPAESGPVAWLLSARTPEALRDQASRLLAVDGDPVDVARSLATARTAFDHRAAVIGEDAESLTAGLRALVADKSATGVVRGAVGKRGRTAFVFPGQGVEWLGMGLELAERYPVFADRLRECDEAFRAHVDWSVLDVLRGDGPGLDRVDVVQPALFSVMVSLAALWRSLGVRPDAVVGHSQGEVAAACVAGALTLADAVTVVALRSRALRATIGTGGMMFVLRPRAEVLDRLAPWPSLSVAAVNGQAAVTVAGDVASLEEFGAALAQDGVWRWIVPGVDFAAHSPQVESLHEELLTALAGIRPRAAQVPFYSTVTGGLFDTTGLNAQYWYDNLRRPVDFLTATRSLLADGHRTFVECSAHPALLTNVEEIAEHAGESVAAVGSLRRDDGGAVRLLTSLTALHVRGGRVDWPSALPNGRVVPLPTYAFQRERYWLPPAVAKASGQSEVERHFWDAVTSGEGLPAELDPLRPALPALSEWYRAGREQTAVDAWRYRTGWQPLTLGSRRLSGTWLVLLPECDPPTVLLDALRDRGASVVTVEVGDDRTTAADRIRLATAESAPVGVLSLCSLDHPEAETGLLRAVAVIQAVADAGIAAPLWWATQGAATDPAQAMLWGLGVVAGVENPSRWAGLVDLPADVDARAAGRVAAVLADADGEDQVAVRASGAFGRRLHRAASGSGGTAWRSDGTVLVTGGTGALGGHVARWLADLGARHLLLTSRGGHAPEDLVRDLEDRGARVTVVACDAADRDRLAEVLAAVPADAPLTAVFHLAGVLDDSVVGAITPDRARGVLRPKVAGARNLHELTLHLDLSAFVLFSSLAATLGGAGQAVYAAANAYLDGLAEQRRAAGLPATSAAWGLWAADGLAGGAVGERIARDGLPAMPPDRALAALRRSLTLGDTRVVIGDFDWQRYAHVYTTARPTRMFADLPEAVVPDAVRPALTAVAAAERDRLLLDLVRDTVADVLGHADPKAIDVHRAFQDLGFDSVTAVELRNRLAERTGVPLSVTLVFDHPSVEALVAHLRAGLVGDDEPAAAPVAREAPADDPIAIVAMSCRFPGGVSTPEEFWDLLDSGTDAISDFPTNRGWDLGGLFGDRAGQTSARQGGFLHDAADFDPAFFGISPREALTIDPQQRLLLETAWEALERAGIDPTSLRGSDTGVYIGSSHHEYGSRLTEPAEEYEGYLGIGSAGSVASGRVSYVLGLEGPAVTVDTACSSSLVALHMAVRSLRSGESSLALVGGATIMATPTTFVEFSRQAGLATDSRCKPFSASADGTAWGEGIGLVLVERLSDARRNGHPVLAVVRGTAVNQDGASNGLTAPNGPSQQRVIRAALADAGITADGVDVVEAHGTGTKLGDPIEAQALLSTYGRDRETPVLLGSVKSNIGHTQAAAGMAGIFKVVLALRHGVVPATLHFDAPSPHVDWTAGSVRVVSERTPWPAMDRPRRAGVSGFGVSGTNAHTIIEQAPAPAEEPERLAEPRTVPWPLSAHSPEALRAQAARLRDALAERDAVPADIGFSLATTRAALEHRAVVVGDDGTELLDRLAALAEQGDDWDGVRAVAARTGRTAFLFPGQGSQRPGMGVGLYAAFPAYADAFDAVCAAFEPLLDRPLRDVVFDQDPTLLDRTEYTQPALFAVETALFRLLEHWGVRPDFLMGHSIGELAAAHVAGVFSLPDAAVLVAARGRLMQSARADGLMVSLRATEDEVVAHGAAVDIAAVNGPTSVVVSGDETEVLAVAAHFSGLGRRVKRLRTSHAFHSAHLDPVLAAFREVAEGLTLHAPVLPIVSNVTGTTTEDIATPGYWVEHARRAVRFADGVAALVREGVTTFLELGPDAQLTALVPESLPVDDTDRAAITVLDRRVPEERSAVTALARVHARGVPVDWAALPGRRVDLPTYAFQRRRYWLDAPPGAGGAVAVGLDAVDHPLLGAGTELPETGGHLFSARVGTAAQPWLADHGVFGTAVFPATAFLELAVRAGDETGCPRVAELTLEAPLTLPASGGADLRLTVAAPDAAGQRTLTVHARATPGGPWTRHASAVLTAEVPVEAVDLTEWPPPGAEPVDVADLYDRLDAGGFAYGPAFRGLSAVWRRGDEVFAEARLPEERLPEAAAFALHPALLDSALHSLAFSVLAGRDGGWLPFALSGVQVHASGAGSVRLRLVPNGRDSVAVHVADAAGLPVATVDSLVLRPVSADRVRPAVVLDPLYRMVWQEVQGGAPDQVDADVVDLPRIADPADLPAAVHAATTRTLALLRNRLADRPDTRLVLVTHGAIAAEPDDDVPDLVHAAVWGLVRTAQTEHPGRFVLVDTDDHPDSAGALAGAVASGEPQLVLRGGVVRAGRWTRSEDTTADADWDTTGTVLITGGTGGIGAEVARHLVTVHGVRHLVLASRSGPAADCAADLAVLDADVRIVACDITDRTALAALVDGLPDDRPLAGVVHCAGVVADGLLETLTDEQVATALRPKVDAAVHLHELTASRHPARFVLFSSIAAAFGGAAQGNYAAGNAFLDALAHRRRASGLPALSIEWGLWATERGMSGQLTAGDLRRIARGGIVPFTVAEGLALFDRAVAADLPVVAPLRLDTAALAGQDVPAFLRGIVPATRRTATAAGQDSAGLADRLRPLTPERRRRAVLDLVRVQVGTVLGAPGTAVPAGKGLLDLGFDSLTAVELRNRLASATGLRLPATLLFDHPTAGAIADHLVAGLVPVEAVEELVSALDVTSDDELFALIDNELGTS</sequence>
<dbReference type="SMART" id="SM00825">
    <property type="entry name" value="PKS_KS"/>
    <property type="match status" value="2"/>
</dbReference>
<dbReference type="EC" id="2.3.1.94" evidence="11"/>
<evidence type="ECO:0000256" key="5">
    <source>
        <dbReference type="ARBA" id="ARBA00023268"/>
    </source>
</evidence>
<dbReference type="InterPro" id="IPR049552">
    <property type="entry name" value="PKS_DH_N"/>
</dbReference>
<evidence type="ECO:0000256" key="3">
    <source>
        <dbReference type="ARBA" id="ARBA00022679"/>
    </source>
</evidence>
<dbReference type="SMART" id="SM00823">
    <property type="entry name" value="PKS_PP"/>
    <property type="match status" value="3"/>
</dbReference>
<dbReference type="SMART" id="SM01294">
    <property type="entry name" value="PKS_PP_betabranch"/>
    <property type="match status" value="3"/>
</dbReference>
<keyword evidence="2" id="KW-0597">Phosphoprotein</keyword>
<dbReference type="InterPro" id="IPR016036">
    <property type="entry name" value="Malonyl_transacylase_ACP-bd"/>
</dbReference>
<dbReference type="InterPro" id="IPR050091">
    <property type="entry name" value="PKS_NRPS_Biosynth_Enz"/>
</dbReference>
<dbReference type="InterPro" id="IPR057326">
    <property type="entry name" value="KR_dom"/>
</dbReference>
<dbReference type="PROSITE" id="PS52004">
    <property type="entry name" value="KS3_2"/>
    <property type="match status" value="2"/>
</dbReference>
<evidence type="ECO:0000256" key="11">
    <source>
        <dbReference type="ARBA" id="ARBA00066981"/>
    </source>
</evidence>
<evidence type="ECO:0000256" key="6">
    <source>
        <dbReference type="ARBA" id="ARBA00023315"/>
    </source>
</evidence>
<dbReference type="Gene3D" id="3.40.47.10">
    <property type="match status" value="2"/>
</dbReference>
<dbReference type="InterPro" id="IPR016035">
    <property type="entry name" value="Acyl_Trfase/lysoPLipase"/>
</dbReference>
<organism evidence="16 17">
    <name type="scientific">Umezawaea endophytica</name>
    <dbReference type="NCBI Taxonomy" id="1654476"/>
    <lineage>
        <taxon>Bacteria</taxon>
        <taxon>Bacillati</taxon>
        <taxon>Actinomycetota</taxon>
        <taxon>Actinomycetes</taxon>
        <taxon>Pseudonocardiales</taxon>
        <taxon>Pseudonocardiaceae</taxon>
        <taxon>Umezawaea</taxon>
    </lineage>
</organism>
<evidence type="ECO:0000256" key="8">
    <source>
        <dbReference type="ARBA" id="ARBA00060158"/>
    </source>
</evidence>
<dbReference type="InterPro" id="IPR009081">
    <property type="entry name" value="PP-bd_ACP"/>
</dbReference>
<dbReference type="InterPro" id="IPR020841">
    <property type="entry name" value="PKS_Beta-ketoAc_synthase_dom"/>
</dbReference>
<dbReference type="GO" id="GO:0004315">
    <property type="term" value="F:3-oxoacyl-[acyl-carrier-protein] synthase activity"/>
    <property type="evidence" value="ECO:0007669"/>
    <property type="project" value="InterPro"/>
</dbReference>
<feature type="active site" description="Proton donor; for dehydratase activity" evidence="12">
    <location>
        <position position="3136"/>
    </location>
</feature>
<dbReference type="Proteomes" id="UP001141259">
    <property type="component" value="Unassembled WGS sequence"/>
</dbReference>
<dbReference type="Gene3D" id="3.10.129.110">
    <property type="entry name" value="Polyketide synthase dehydratase"/>
    <property type="match status" value="1"/>
</dbReference>
<reference evidence="16" key="1">
    <citation type="submission" date="2022-08" db="EMBL/GenBank/DDBJ databases">
        <authorList>
            <person name="Tistechok S."/>
            <person name="Samborskyy M."/>
            <person name="Roman I."/>
        </authorList>
    </citation>
    <scope>NUCLEOTIDE SEQUENCE</scope>
    <source>
        <strain evidence="16">DSM 103496</strain>
    </source>
</reference>
<dbReference type="InterPro" id="IPR020806">
    <property type="entry name" value="PKS_PP-bd"/>
</dbReference>
<dbReference type="EMBL" id="JANYMP010000033">
    <property type="protein sequence ID" value="MCS7483510.1"/>
    <property type="molecule type" value="Genomic_DNA"/>
</dbReference>
<evidence type="ECO:0000256" key="7">
    <source>
        <dbReference type="ARBA" id="ARBA00052442"/>
    </source>
</evidence>
<dbReference type="InterPro" id="IPR049900">
    <property type="entry name" value="PKS_mFAS_DH"/>
</dbReference>
<dbReference type="Pfam" id="PF14765">
    <property type="entry name" value="PS-DH"/>
    <property type="match status" value="1"/>
</dbReference>
<dbReference type="SUPFAM" id="SSF51735">
    <property type="entry name" value="NAD(P)-binding Rossmann-fold domains"/>
    <property type="match status" value="6"/>
</dbReference>
<dbReference type="Gene3D" id="3.40.50.720">
    <property type="entry name" value="NAD(P)-binding Rossmann-like Domain"/>
    <property type="match status" value="3"/>
</dbReference>
<dbReference type="FunFam" id="3.40.366.10:FF:000002">
    <property type="entry name" value="Probable polyketide synthase 2"/>
    <property type="match status" value="1"/>
</dbReference>
<dbReference type="InterPro" id="IPR042104">
    <property type="entry name" value="PKS_dehydratase_sf"/>
</dbReference>
<name>A0A9X3AKW4_9PSEU</name>
<evidence type="ECO:0000313" key="17">
    <source>
        <dbReference type="Proteomes" id="UP001141259"/>
    </source>
</evidence>
<dbReference type="InterPro" id="IPR018201">
    <property type="entry name" value="Ketoacyl_synth_AS"/>
</dbReference>
<dbReference type="PANTHER" id="PTHR43775:SF51">
    <property type="entry name" value="INACTIVE PHENOLPHTHIOCEROL SYNTHESIS POLYKETIDE SYNTHASE TYPE I PKS1-RELATED"/>
    <property type="match status" value="1"/>
</dbReference>
<feature type="domain" description="Ketosynthase family 3 (KS3)" evidence="14">
    <location>
        <begin position="2061"/>
        <end position="2482"/>
    </location>
</feature>
<dbReference type="InterPro" id="IPR020807">
    <property type="entry name" value="PKS_DH"/>
</dbReference>
<dbReference type="PROSITE" id="PS52019">
    <property type="entry name" value="PKS_MFAS_DH"/>
    <property type="match status" value="1"/>
</dbReference>
<keyword evidence="17" id="KW-1185">Reference proteome</keyword>
<dbReference type="PROSITE" id="PS00012">
    <property type="entry name" value="PHOSPHOPANTETHEINE"/>
    <property type="match status" value="3"/>
</dbReference>
<dbReference type="GO" id="GO:0006633">
    <property type="term" value="P:fatty acid biosynthetic process"/>
    <property type="evidence" value="ECO:0007669"/>
    <property type="project" value="InterPro"/>
</dbReference>
<feature type="region of interest" description="C-terminal hotdog fold" evidence="12">
    <location>
        <begin position="3075"/>
        <end position="3213"/>
    </location>
</feature>
<dbReference type="InterPro" id="IPR055123">
    <property type="entry name" value="SpnB-like_Rossmann"/>
</dbReference>
<protein>
    <recommendedName>
        <fullName evidence="11">6-deoxyerythronolide-B synthase</fullName>
        <ecNumber evidence="11">2.3.1.94</ecNumber>
    </recommendedName>
</protein>
<evidence type="ECO:0000256" key="1">
    <source>
        <dbReference type="ARBA" id="ARBA00022450"/>
    </source>
</evidence>
<dbReference type="Gene3D" id="3.30.70.3290">
    <property type="match status" value="2"/>
</dbReference>
<dbReference type="SUPFAM" id="SSF52151">
    <property type="entry name" value="FabD/lysophospholipase-like"/>
    <property type="match status" value="2"/>
</dbReference>
<evidence type="ECO:0000259" key="15">
    <source>
        <dbReference type="PROSITE" id="PS52019"/>
    </source>
</evidence>
<comment type="catalytic activity">
    <reaction evidence="7">
        <text>6 (S)-methylmalonyl-CoA + propanoyl-CoA + 6 NADPH + 12 H(+) = 6-deoxyerythronolide B + 6 CO2 + 6 NADP(+) + 7 CoA + H2O</text>
        <dbReference type="Rhea" id="RHEA:23068"/>
        <dbReference type="ChEBI" id="CHEBI:15377"/>
        <dbReference type="ChEBI" id="CHEBI:15378"/>
        <dbReference type="ChEBI" id="CHEBI:16089"/>
        <dbReference type="ChEBI" id="CHEBI:16526"/>
        <dbReference type="ChEBI" id="CHEBI:57287"/>
        <dbReference type="ChEBI" id="CHEBI:57327"/>
        <dbReference type="ChEBI" id="CHEBI:57392"/>
        <dbReference type="ChEBI" id="CHEBI:57783"/>
        <dbReference type="ChEBI" id="CHEBI:58349"/>
        <dbReference type="EC" id="2.3.1.94"/>
    </reaction>
</comment>
<dbReference type="CDD" id="cd08956">
    <property type="entry name" value="KR_3_FAS_SDR_x"/>
    <property type="match status" value="1"/>
</dbReference>
<evidence type="ECO:0000256" key="12">
    <source>
        <dbReference type="PROSITE-ProRule" id="PRU01363"/>
    </source>
</evidence>
<dbReference type="Gene3D" id="3.40.366.10">
    <property type="entry name" value="Malonyl-Coenzyme A Acyl Carrier Protein, domain 2"/>
    <property type="match status" value="2"/>
</dbReference>
<dbReference type="Pfam" id="PF00550">
    <property type="entry name" value="PP-binding"/>
    <property type="match status" value="3"/>
</dbReference>
<evidence type="ECO:0000313" key="16">
    <source>
        <dbReference type="EMBL" id="MCS7483510.1"/>
    </source>
</evidence>
<proteinExistence type="predicted"/>
<dbReference type="InterPro" id="IPR014043">
    <property type="entry name" value="Acyl_transferase_dom"/>
</dbReference>
<comment type="function">
    <text evidence="8">Involved in the biosynthesis of antibiotic erythromycin via the biosynthesis of its aglycone precursor, 6-deoxyerythronolide B (6-dEB).</text>
</comment>
<keyword evidence="6" id="KW-0012">Acyltransferase</keyword>
<feature type="active site" description="Proton acceptor; for dehydratase activity" evidence="12">
    <location>
        <position position="2973"/>
    </location>
</feature>
<keyword evidence="4" id="KW-0677">Repeat</keyword>
<dbReference type="SMART" id="SM00822">
    <property type="entry name" value="PKS_KR"/>
    <property type="match status" value="3"/>
</dbReference>
<evidence type="ECO:0000256" key="2">
    <source>
        <dbReference type="ARBA" id="ARBA00022553"/>
    </source>
</evidence>